<proteinExistence type="predicted"/>
<keyword evidence="1" id="KW-1185">Reference proteome</keyword>
<dbReference type="AlphaFoldDB" id="A0A1I7XSD7"/>
<evidence type="ECO:0000313" key="2">
    <source>
        <dbReference type="WBParaSite" id="Hba_20242"/>
    </source>
</evidence>
<organism evidence="1 2">
    <name type="scientific">Heterorhabditis bacteriophora</name>
    <name type="common">Entomopathogenic nematode worm</name>
    <dbReference type="NCBI Taxonomy" id="37862"/>
    <lineage>
        <taxon>Eukaryota</taxon>
        <taxon>Metazoa</taxon>
        <taxon>Ecdysozoa</taxon>
        <taxon>Nematoda</taxon>
        <taxon>Chromadorea</taxon>
        <taxon>Rhabditida</taxon>
        <taxon>Rhabditina</taxon>
        <taxon>Rhabditomorpha</taxon>
        <taxon>Strongyloidea</taxon>
        <taxon>Heterorhabditidae</taxon>
        <taxon>Heterorhabditis</taxon>
    </lineage>
</organism>
<evidence type="ECO:0000313" key="1">
    <source>
        <dbReference type="Proteomes" id="UP000095283"/>
    </source>
</evidence>
<protein>
    <submittedName>
        <fullName evidence="2">WD_REPEATS_REGION domain-containing protein</fullName>
    </submittedName>
</protein>
<dbReference type="WBParaSite" id="Hba_20242">
    <property type="protein sequence ID" value="Hba_20242"/>
    <property type="gene ID" value="Hba_20242"/>
</dbReference>
<reference evidence="2" key="1">
    <citation type="submission" date="2016-11" db="UniProtKB">
        <authorList>
            <consortium name="WormBaseParasite"/>
        </authorList>
    </citation>
    <scope>IDENTIFICATION</scope>
</reference>
<sequence>MHAAMFAHPGHLTVIVASPFSDRTVTGWSEYSSSTRQKSGYALTKIRVTQHYIKMFEKRHKLIVVVQKKVLLLGDAYISWCSTPFRRSGSLDWCRMIVSPLSGCRRPVGYLSLMPVIPQRTGPQPDSRALAL</sequence>
<accession>A0A1I7XSD7</accession>
<dbReference type="Proteomes" id="UP000095283">
    <property type="component" value="Unplaced"/>
</dbReference>
<name>A0A1I7XSD7_HETBA</name>